<feature type="chain" id="PRO_5019346716" description="DUF3015 domain-containing protein" evidence="2">
    <location>
        <begin position="30"/>
        <end position="144"/>
    </location>
</feature>
<dbReference type="EMBL" id="AYKG01000034">
    <property type="protein sequence ID" value="ROO26627.1"/>
    <property type="molecule type" value="Genomic_DNA"/>
</dbReference>
<feature type="region of interest" description="Disordered" evidence="1">
    <location>
        <begin position="49"/>
        <end position="68"/>
    </location>
</feature>
<dbReference type="RefSeq" id="WP_123658718.1">
    <property type="nucleotide sequence ID" value="NZ_AYKG01000034.1"/>
</dbReference>
<gene>
    <name evidence="3" type="ORF">SAJA_11210</name>
</gene>
<reference evidence="3 4" key="1">
    <citation type="submission" date="2013-10" db="EMBL/GenBank/DDBJ databases">
        <title>Salinisphaera japonica YTM-1 Genome Sequencing.</title>
        <authorList>
            <person name="Lai Q."/>
            <person name="Li C."/>
            <person name="Shao Z."/>
        </authorList>
    </citation>
    <scope>NUCLEOTIDE SEQUENCE [LARGE SCALE GENOMIC DNA]</scope>
    <source>
        <strain evidence="3 4">YTM-1</strain>
    </source>
</reference>
<proteinExistence type="predicted"/>
<evidence type="ECO:0000256" key="2">
    <source>
        <dbReference type="SAM" id="SignalP"/>
    </source>
</evidence>
<dbReference type="InParanoid" id="A0A423PM13"/>
<keyword evidence="2" id="KW-0732">Signal</keyword>
<feature type="signal peptide" evidence="2">
    <location>
        <begin position="1"/>
        <end position="29"/>
    </location>
</feature>
<evidence type="ECO:0000313" key="4">
    <source>
        <dbReference type="Proteomes" id="UP000285310"/>
    </source>
</evidence>
<comment type="caution">
    <text evidence="3">The sequence shown here is derived from an EMBL/GenBank/DDBJ whole genome shotgun (WGS) entry which is preliminary data.</text>
</comment>
<protein>
    <recommendedName>
        <fullName evidence="5">DUF3015 domain-containing protein</fullName>
    </recommendedName>
</protein>
<dbReference type="OrthoDB" id="7065583at2"/>
<evidence type="ECO:0000256" key="1">
    <source>
        <dbReference type="SAM" id="MobiDB-lite"/>
    </source>
</evidence>
<organism evidence="3 4">
    <name type="scientific">Salinisphaera japonica YTM-1</name>
    <dbReference type="NCBI Taxonomy" id="1209778"/>
    <lineage>
        <taxon>Bacteria</taxon>
        <taxon>Pseudomonadati</taxon>
        <taxon>Pseudomonadota</taxon>
        <taxon>Gammaproteobacteria</taxon>
        <taxon>Salinisphaerales</taxon>
        <taxon>Salinisphaeraceae</taxon>
        <taxon>Salinisphaera</taxon>
    </lineage>
</organism>
<feature type="compositionally biased region" description="Low complexity" evidence="1">
    <location>
        <begin position="49"/>
        <end position="61"/>
    </location>
</feature>
<sequence length="144" mass="14865">MPEFSALIHRSAATSALGLFALAVTGCSAVVSTTNTTADAVHTVSHGVSVSSRSSTNVSSGKPEEATSARTRAFVENQHLALQREAAAGGGEHIDALARLMADAGPQNTQSAELGAWMQANYAELFSPGTSTDQLVSRIERHAG</sequence>
<dbReference type="InterPro" id="IPR021383">
    <property type="entry name" value="DUF3015"/>
</dbReference>
<accession>A0A423PM13</accession>
<evidence type="ECO:0000313" key="3">
    <source>
        <dbReference type="EMBL" id="ROO26627.1"/>
    </source>
</evidence>
<dbReference type="AlphaFoldDB" id="A0A423PM13"/>
<keyword evidence="4" id="KW-1185">Reference proteome</keyword>
<name>A0A423PM13_9GAMM</name>
<dbReference type="Proteomes" id="UP000285310">
    <property type="component" value="Unassembled WGS sequence"/>
</dbReference>
<dbReference type="Pfam" id="PF11220">
    <property type="entry name" value="DUF3015"/>
    <property type="match status" value="1"/>
</dbReference>
<evidence type="ECO:0008006" key="5">
    <source>
        <dbReference type="Google" id="ProtNLM"/>
    </source>
</evidence>